<evidence type="ECO:0000256" key="3">
    <source>
        <dbReference type="ARBA" id="ARBA00022490"/>
    </source>
</evidence>
<keyword evidence="4" id="KW-0539">Nucleus</keyword>
<dbReference type="EMBL" id="JAJJMA010212205">
    <property type="protein sequence ID" value="MCL7040425.1"/>
    <property type="molecule type" value="Genomic_DNA"/>
</dbReference>
<protein>
    <submittedName>
        <fullName evidence="5">Uncharacterized protein</fullName>
    </submittedName>
</protein>
<evidence type="ECO:0000256" key="4">
    <source>
        <dbReference type="ARBA" id="ARBA00023242"/>
    </source>
</evidence>
<evidence type="ECO:0000313" key="5">
    <source>
        <dbReference type="EMBL" id="MCL7040425.1"/>
    </source>
</evidence>
<dbReference type="GO" id="GO:0005737">
    <property type="term" value="C:cytoplasm"/>
    <property type="evidence" value="ECO:0007669"/>
    <property type="project" value="UniProtKB-SubCell"/>
</dbReference>
<evidence type="ECO:0000256" key="1">
    <source>
        <dbReference type="ARBA" id="ARBA00004123"/>
    </source>
</evidence>
<sequence>MDTSIGSEGAKWIFVMSTSKKLYAGEKKKGCFHHSSFLAGGTTLAAGRLVAENGALKSVSAYSGHYRPTDENLGIFKDFLSENGVNLDKVEIRSSTDDYESNGTANQFMGLHLKLFPI</sequence>
<evidence type="ECO:0000313" key="6">
    <source>
        <dbReference type="Proteomes" id="UP001177140"/>
    </source>
</evidence>
<evidence type="ECO:0000256" key="2">
    <source>
        <dbReference type="ARBA" id="ARBA00004496"/>
    </source>
</evidence>
<proteinExistence type="predicted"/>
<keyword evidence="6" id="KW-1185">Reference proteome</keyword>
<dbReference type="GO" id="GO:0005634">
    <property type="term" value="C:nucleus"/>
    <property type="evidence" value="ECO:0007669"/>
    <property type="project" value="UniProtKB-SubCell"/>
</dbReference>
<organism evidence="5 6">
    <name type="scientific">Papaver nudicaule</name>
    <name type="common">Iceland poppy</name>
    <dbReference type="NCBI Taxonomy" id="74823"/>
    <lineage>
        <taxon>Eukaryota</taxon>
        <taxon>Viridiplantae</taxon>
        <taxon>Streptophyta</taxon>
        <taxon>Embryophyta</taxon>
        <taxon>Tracheophyta</taxon>
        <taxon>Spermatophyta</taxon>
        <taxon>Magnoliopsida</taxon>
        <taxon>Ranunculales</taxon>
        <taxon>Papaveraceae</taxon>
        <taxon>Papaveroideae</taxon>
        <taxon>Papaver</taxon>
    </lineage>
</organism>
<dbReference type="AlphaFoldDB" id="A0AA42ATM5"/>
<keyword evidence="3" id="KW-0963">Cytoplasm</keyword>
<accession>A0AA42ATM5</accession>
<name>A0AA42ATM5_PAPNU</name>
<comment type="subcellular location">
    <subcellularLocation>
        <location evidence="2">Cytoplasm</location>
    </subcellularLocation>
    <subcellularLocation>
        <location evidence="1">Nucleus</location>
    </subcellularLocation>
</comment>
<gene>
    <name evidence="5" type="ORF">MKW94_002134</name>
</gene>
<dbReference type="PANTHER" id="PTHR31250">
    <property type="entry name" value="IQ DOMAIN-CONTAINING PROTEIN IQM3"/>
    <property type="match status" value="1"/>
</dbReference>
<comment type="caution">
    <text evidence="5">The sequence shown here is derived from an EMBL/GenBank/DDBJ whole genome shotgun (WGS) entry which is preliminary data.</text>
</comment>
<dbReference type="Proteomes" id="UP001177140">
    <property type="component" value="Unassembled WGS sequence"/>
</dbReference>
<reference evidence="5" key="1">
    <citation type="submission" date="2022-03" db="EMBL/GenBank/DDBJ databases">
        <title>A functionally conserved STORR gene fusion in Papaver species that diverged 16.8 million years ago.</title>
        <authorList>
            <person name="Catania T."/>
        </authorList>
    </citation>
    <scope>NUCLEOTIDE SEQUENCE</scope>
    <source>
        <strain evidence="5">S-191538</strain>
    </source>
</reference>
<dbReference type="PANTHER" id="PTHR31250:SF10">
    <property type="entry name" value="IQ DOMAIN-CONTAINING PROTEIN IQM3"/>
    <property type="match status" value="1"/>
</dbReference>
<dbReference type="InterPro" id="IPR044159">
    <property type="entry name" value="IQM"/>
</dbReference>